<evidence type="ECO:0000313" key="2">
    <source>
        <dbReference type="Proteomes" id="UP001152747"/>
    </source>
</evidence>
<sequence>MNKIVITNSRYNLSESELLDELCVQGMMILREHIFDDVLDENTVTKAETSALKASRFEDSTTRSQMF</sequence>
<proteinExistence type="predicted"/>
<dbReference type="AlphaFoldDB" id="A0A9P1N467"/>
<evidence type="ECO:0000313" key="1">
    <source>
        <dbReference type="EMBL" id="CAI5450443.1"/>
    </source>
</evidence>
<organism evidence="1 2">
    <name type="scientific">Caenorhabditis angaria</name>
    <dbReference type="NCBI Taxonomy" id="860376"/>
    <lineage>
        <taxon>Eukaryota</taxon>
        <taxon>Metazoa</taxon>
        <taxon>Ecdysozoa</taxon>
        <taxon>Nematoda</taxon>
        <taxon>Chromadorea</taxon>
        <taxon>Rhabditida</taxon>
        <taxon>Rhabditina</taxon>
        <taxon>Rhabditomorpha</taxon>
        <taxon>Rhabditoidea</taxon>
        <taxon>Rhabditidae</taxon>
        <taxon>Peloderinae</taxon>
        <taxon>Caenorhabditis</taxon>
    </lineage>
</organism>
<gene>
    <name evidence="1" type="ORF">CAMP_LOCUS13080</name>
</gene>
<dbReference type="Proteomes" id="UP001152747">
    <property type="component" value="Unassembled WGS sequence"/>
</dbReference>
<keyword evidence="2" id="KW-1185">Reference proteome</keyword>
<reference evidence="1" key="1">
    <citation type="submission" date="2022-11" db="EMBL/GenBank/DDBJ databases">
        <authorList>
            <person name="Kikuchi T."/>
        </authorList>
    </citation>
    <scope>NUCLEOTIDE SEQUENCE</scope>
    <source>
        <strain evidence="1">PS1010</strain>
    </source>
</reference>
<accession>A0A9P1N467</accession>
<comment type="caution">
    <text evidence="1">The sequence shown here is derived from an EMBL/GenBank/DDBJ whole genome shotgun (WGS) entry which is preliminary data.</text>
</comment>
<name>A0A9P1N467_9PELO</name>
<dbReference type="EMBL" id="CANHGI010000005">
    <property type="protein sequence ID" value="CAI5450443.1"/>
    <property type="molecule type" value="Genomic_DNA"/>
</dbReference>
<protein>
    <submittedName>
        <fullName evidence="1">Uncharacterized protein</fullName>
    </submittedName>
</protein>